<organism evidence="2 3">
    <name type="scientific">Candidatus Roizmanbacteria bacterium CG10_big_fil_rev_8_21_14_0_10_39_6</name>
    <dbReference type="NCBI Taxonomy" id="1974853"/>
    <lineage>
        <taxon>Bacteria</taxon>
        <taxon>Candidatus Roizmaniibacteriota</taxon>
    </lineage>
</organism>
<accession>A0A2M8KRT0</accession>
<dbReference type="InterPro" id="IPR043964">
    <property type="entry name" value="P-loop_TraG"/>
</dbReference>
<feature type="domain" description="AAA+ ATPase" evidence="1">
    <location>
        <begin position="21"/>
        <end position="284"/>
    </location>
</feature>
<evidence type="ECO:0000313" key="3">
    <source>
        <dbReference type="Proteomes" id="UP000229554"/>
    </source>
</evidence>
<dbReference type="Gene3D" id="1.10.8.730">
    <property type="match status" value="1"/>
</dbReference>
<protein>
    <recommendedName>
        <fullName evidence="1">AAA+ ATPase domain-containing protein</fullName>
    </recommendedName>
</protein>
<dbReference type="Pfam" id="PF01935">
    <property type="entry name" value="DUF87"/>
    <property type="match status" value="1"/>
</dbReference>
<reference evidence="3" key="1">
    <citation type="submission" date="2017-09" db="EMBL/GenBank/DDBJ databases">
        <title>Depth-based differentiation of microbial function through sediment-hosted aquifers and enrichment of novel symbionts in the deep terrestrial subsurface.</title>
        <authorList>
            <person name="Probst A.J."/>
            <person name="Ladd B."/>
            <person name="Jarett J.K."/>
            <person name="Geller-Mcgrath D.E."/>
            <person name="Sieber C.M.K."/>
            <person name="Emerson J.B."/>
            <person name="Anantharaman K."/>
            <person name="Thomas B.C."/>
            <person name="Malmstrom R."/>
            <person name="Stieglmeier M."/>
            <person name="Klingl A."/>
            <person name="Woyke T."/>
            <person name="Ryan C.M."/>
            <person name="Banfield J.F."/>
        </authorList>
    </citation>
    <scope>NUCLEOTIDE SEQUENCE [LARGE SCALE GENOMIC DNA]</scope>
</reference>
<dbReference type="Proteomes" id="UP000229554">
    <property type="component" value="Unassembled WGS sequence"/>
</dbReference>
<dbReference type="AlphaFoldDB" id="A0A2M8KRT0"/>
<dbReference type="InterPro" id="IPR027417">
    <property type="entry name" value="P-loop_NTPase"/>
</dbReference>
<dbReference type="Pfam" id="PF19044">
    <property type="entry name" value="P-loop_TraG"/>
    <property type="match status" value="1"/>
</dbReference>
<dbReference type="SUPFAM" id="SSF52540">
    <property type="entry name" value="P-loop containing nucleoside triphosphate hydrolases"/>
    <property type="match status" value="1"/>
</dbReference>
<name>A0A2M8KRT0_9BACT</name>
<feature type="non-terminal residue" evidence="2">
    <location>
        <position position="1"/>
    </location>
</feature>
<dbReference type="InterPro" id="IPR003593">
    <property type="entry name" value="AAA+_ATPase"/>
</dbReference>
<gene>
    <name evidence="2" type="ORF">COU88_03925</name>
</gene>
<dbReference type="Gene3D" id="3.40.50.300">
    <property type="entry name" value="P-loop containing nucleotide triphosphate hydrolases"/>
    <property type="match status" value="1"/>
</dbReference>
<comment type="caution">
    <text evidence="2">The sequence shown here is derived from an EMBL/GenBank/DDBJ whole genome shotgun (WGS) entry which is preliminary data.</text>
</comment>
<dbReference type="PANTHER" id="PTHR30121:SF6">
    <property type="entry name" value="SLR6007 PROTEIN"/>
    <property type="match status" value="1"/>
</dbReference>
<dbReference type="SMART" id="SM00382">
    <property type="entry name" value="AAA"/>
    <property type="match status" value="1"/>
</dbReference>
<dbReference type="EMBL" id="PFED01000158">
    <property type="protein sequence ID" value="PJE62638.1"/>
    <property type="molecule type" value="Genomic_DNA"/>
</dbReference>
<dbReference type="InterPro" id="IPR002789">
    <property type="entry name" value="HerA_central"/>
</dbReference>
<dbReference type="InterPro" id="IPR051162">
    <property type="entry name" value="T4SS_component"/>
</dbReference>
<evidence type="ECO:0000313" key="2">
    <source>
        <dbReference type="EMBL" id="PJE62638.1"/>
    </source>
</evidence>
<sequence length="333" mass="37716">VFVGVNAYNNSLAFVNPFTSRNNNINIFGVSGSGKSVTAKILMNRLYMRGIQIIVIDPEGEYVNIAKALGGEVISFSRENGINPFYVSSLQENDILDHISTLKTFFKFFIPTNHFDSAVLDEALIKLYDQGSPTFENLLELLKDHPMQKDLSVLSTGSLRGVFNSTRKLELTNDIIVLDLHDLKKDEKRDPAMYLLTSLIWNLVNKKNNKQRMLFIDEAHKLLVDPEVAVFYRELVKQARKRNVGVVSITQDVEDFLDSEYGKAIITNSETKILLKQSYATLGDIGTIYPMTDEEKQQLGHLAIGEVVLFRENEHVRINILVLPFEQPLVFTS</sequence>
<proteinExistence type="predicted"/>
<dbReference type="PANTHER" id="PTHR30121">
    <property type="entry name" value="UNCHARACTERIZED PROTEIN YJGR-RELATED"/>
    <property type="match status" value="1"/>
</dbReference>
<dbReference type="CDD" id="cd01127">
    <property type="entry name" value="TrwB_TraG_TraD_VirD4"/>
    <property type="match status" value="2"/>
</dbReference>
<evidence type="ECO:0000259" key="1">
    <source>
        <dbReference type="SMART" id="SM00382"/>
    </source>
</evidence>